<feature type="binding site" evidence="10">
    <location>
        <position position="269"/>
    </location>
    <ligand>
        <name>pyridoxal 5'-phosphate</name>
        <dbReference type="ChEBI" id="CHEBI:597326"/>
    </ligand>
</feature>
<comment type="similarity">
    <text evidence="3">Belongs to the cysteine synthase/cystathionine beta-synthase family.</text>
</comment>
<keyword evidence="8" id="KW-0198">Cysteine biosynthesis</keyword>
<evidence type="ECO:0000256" key="9">
    <source>
        <dbReference type="ARBA" id="ARBA00047931"/>
    </source>
</evidence>
<dbReference type="CDD" id="cd01561">
    <property type="entry name" value="CBS_like"/>
    <property type="match status" value="1"/>
</dbReference>
<dbReference type="InterPro" id="IPR005859">
    <property type="entry name" value="CysK"/>
</dbReference>
<evidence type="ECO:0000259" key="12">
    <source>
        <dbReference type="Pfam" id="PF00291"/>
    </source>
</evidence>
<proteinExistence type="inferred from homology"/>
<evidence type="ECO:0000256" key="5">
    <source>
        <dbReference type="ARBA" id="ARBA00022605"/>
    </source>
</evidence>
<dbReference type="InterPro" id="IPR036052">
    <property type="entry name" value="TrpB-like_PALP_sf"/>
</dbReference>
<evidence type="ECO:0000256" key="8">
    <source>
        <dbReference type="ARBA" id="ARBA00023192"/>
    </source>
</evidence>
<dbReference type="InterPro" id="IPR001926">
    <property type="entry name" value="TrpB-like_PALP"/>
</dbReference>
<dbReference type="NCBIfam" id="TIGR01136">
    <property type="entry name" value="cysKM"/>
    <property type="match status" value="1"/>
</dbReference>
<reference evidence="13" key="1">
    <citation type="submission" date="2020-10" db="EMBL/GenBank/DDBJ databases">
        <authorList>
            <person name="Gilroy R."/>
        </authorList>
    </citation>
    <scope>NUCLEOTIDE SEQUENCE</scope>
    <source>
        <strain evidence="13">ChiW3-316</strain>
    </source>
</reference>
<protein>
    <recommendedName>
        <fullName evidence="4">cysteine synthase</fullName>
        <ecNumber evidence="4">2.5.1.47</ecNumber>
    </recommendedName>
</protein>
<sequence length="309" mass="32932">MKKIYNSVTEMVGHTPLLRLHKLEKNYRLKARLLAKCEFYNPLFSVKDRIALSMLDKAEKSGKINANTVFVEATSGNTGIALAALCAAKGYKLVIVMPENMSQERIKLIRHFGAEVILTPAEDGMKGSIAKADILAEKSPDVILLRQFENEANPDAHRLGTSMEIMEDTGGEVDCLVSAVGTSGTLTGIASALKTCNPDLYVVAVEPAESPVLNGGKPGPHKILGIGAGFVPKFYDPALVDEVVDVTSEEAIDMAKTVARTEGLPVGLSSGAALAAAIKVGQKPEMAGKNMVVILASAVERYLSLGYFD</sequence>
<evidence type="ECO:0000256" key="4">
    <source>
        <dbReference type="ARBA" id="ARBA00012681"/>
    </source>
</evidence>
<comment type="catalytic activity">
    <reaction evidence="9">
        <text>O-acetyl-L-serine + hydrogen sulfide = L-cysteine + acetate</text>
        <dbReference type="Rhea" id="RHEA:14829"/>
        <dbReference type="ChEBI" id="CHEBI:29919"/>
        <dbReference type="ChEBI" id="CHEBI:30089"/>
        <dbReference type="ChEBI" id="CHEBI:35235"/>
        <dbReference type="ChEBI" id="CHEBI:58340"/>
        <dbReference type="EC" id="2.5.1.47"/>
    </reaction>
</comment>
<organism evidence="13 14">
    <name type="scientific">Candidatus Scatocola faecipullorum</name>
    <dbReference type="NCBI Taxonomy" id="2840917"/>
    <lineage>
        <taxon>Bacteria</taxon>
        <taxon>Pseudomonadati</taxon>
        <taxon>Pseudomonadota</taxon>
        <taxon>Alphaproteobacteria</taxon>
        <taxon>Rhodospirillales</taxon>
        <taxon>Rhodospirillaceae</taxon>
        <taxon>Rhodospirillaceae incertae sedis</taxon>
        <taxon>Candidatus Scatocola</taxon>
    </lineage>
</organism>
<comment type="caution">
    <text evidence="13">The sequence shown here is derived from an EMBL/GenBank/DDBJ whole genome shotgun (WGS) entry which is preliminary data.</text>
</comment>
<evidence type="ECO:0000256" key="6">
    <source>
        <dbReference type="ARBA" id="ARBA00022679"/>
    </source>
</evidence>
<comment type="pathway">
    <text evidence="2">Amino-acid biosynthesis; L-cysteine biosynthesis; L-cysteine from L-serine: step 2/2.</text>
</comment>
<evidence type="ECO:0000256" key="2">
    <source>
        <dbReference type="ARBA" id="ARBA00004962"/>
    </source>
</evidence>
<dbReference type="GO" id="GO:0005737">
    <property type="term" value="C:cytoplasm"/>
    <property type="evidence" value="ECO:0007669"/>
    <property type="project" value="UniProtKB-ARBA"/>
</dbReference>
<evidence type="ECO:0000313" key="14">
    <source>
        <dbReference type="Proteomes" id="UP000824107"/>
    </source>
</evidence>
<reference evidence="13" key="2">
    <citation type="journal article" date="2021" name="PeerJ">
        <title>Extensive microbial diversity within the chicken gut microbiome revealed by metagenomics and culture.</title>
        <authorList>
            <person name="Gilroy R."/>
            <person name="Ravi A."/>
            <person name="Getino M."/>
            <person name="Pursley I."/>
            <person name="Horton D.L."/>
            <person name="Alikhan N.F."/>
            <person name="Baker D."/>
            <person name="Gharbi K."/>
            <person name="Hall N."/>
            <person name="Watson M."/>
            <person name="Adriaenssens E.M."/>
            <person name="Foster-Nyarko E."/>
            <person name="Jarju S."/>
            <person name="Secka A."/>
            <person name="Antonio M."/>
            <person name="Oren A."/>
            <person name="Chaudhuri R.R."/>
            <person name="La Ragione R."/>
            <person name="Hildebrand F."/>
            <person name="Pallen M.J."/>
        </authorList>
    </citation>
    <scope>NUCLEOTIDE SEQUENCE</scope>
    <source>
        <strain evidence="13">ChiW3-316</strain>
    </source>
</reference>
<dbReference type="InterPro" id="IPR050214">
    <property type="entry name" value="Cys_Synth/Cystath_Beta-Synth"/>
</dbReference>
<feature type="binding site" evidence="10">
    <location>
        <begin position="181"/>
        <end position="185"/>
    </location>
    <ligand>
        <name>pyridoxal 5'-phosphate</name>
        <dbReference type="ChEBI" id="CHEBI:597326"/>
    </ligand>
</feature>
<comment type="cofactor">
    <cofactor evidence="1 10">
        <name>pyridoxal 5'-phosphate</name>
        <dbReference type="ChEBI" id="CHEBI:597326"/>
    </cofactor>
</comment>
<dbReference type="PANTHER" id="PTHR10314">
    <property type="entry name" value="CYSTATHIONINE BETA-SYNTHASE"/>
    <property type="match status" value="1"/>
</dbReference>
<dbReference type="Pfam" id="PF00291">
    <property type="entry name" value="PALP"/>
    <property type="match status" value="1"/>
</dbReference>
<name>A0A9D1M3I1_9PROT</name>
<dbReference type="GO" id="GO:0006535">
    <property type="term" value="P:cysteine biosynthetic process from serine"/>
    <property type="evidence" value="ECO:0007669"/>
    <property type="project" value="InterPro"/>
</dbReference>
<dbReference type="EC" id="2.5.1.47" evidence="4"/>
<keyword evidence="7 10" id="KW-0663">Pyridoxal phosphate</keyword>
<evidence type="ECO:0000256" key="7">
    <source>
        <dbReference type="ARBA" id="ARBA00022898"/>
    </source>
</evidence>
<keyword evidence="5" id="KW-0028">Amino-acid biosynthesis</keyword>
<dbReference type="Proteomes" id="UP000824107">
    <property type="component" value="Unassembled WGS sequence"/>
</dbReference>
<dbReference type="EMBL" id="DVNC01000021">
    <property type="protein sequence ID" value="HIU52965.1"/>
    <property type="molecule type" value="Genomic_DNA"/>
</dbReference>
<dbReference type="InterPro" id="IPR005856">
    <property type="entry name" value="Cys_synth"/>
</dbReference>
<feature type="domain" description="Tryptophan synthase beta chain-like PALP" evidence="12">
    <location>
        <begin position="9"/>
        <end position="295"/>
    </location>
</feature>
<keyword evidence="6 13" id="KW-0808">Transferase</keyword>
<evidence type="ECO:0000256" key="10">
    <source>
        <dbReference type="PIRSR" id="PIRSR605856-50"/>
    </source>
</evidence>
<feature type="modified residue" description="N6-(pyridoxal phosphate)lysine" evidence="11">
    <location>
        <position position="47"/>
    </location>
</feature>
<feature type="binding site" evidence="10">
    <location>
        <position position="77"/>
    </location>
    <ligand>
        <name>pyridoxal 5'-phosphate</name>
        <dbReference type="ChEBI" id="CHEBI:597326"/>
    </ligand>
</feature>
<dbReference type="GO" id="GO:0004124">
    <property type="term" value="F:cysteine synthase activity"/>
    <property type="evidence" value="ECO:0007669"/>
    <property type="project" value="UniProtKB-EC"/>
</dbReference>
<dbReference type="FunFam" id="3.40.50.1100:FF:000067">
    <property type="entry name" value="Cysteine synthase"/>
    <property type="match status" value="1"/>
</dbReference>
<gene>
    <name evidence="13" type="primary">cysK</name>
    <name evidence="13" type="ORF">IAD20_02670</name>
</gene>
<dbReference type="AlphaFoldDB" id="A0A9D1M3I1"/>
<dbReference type="NCBIfam" id="TIGR01139">
    <property type="entry name" value="cysK"/>
    <property type="match status" value="1"/>
</dbReference>
<evidence type="ECO:0000256" key="1">
    <source>
        <dbReference type="ARBA" id="ARBA00001933"/>
    </source>
</evidence>
<dbReference type="SUPFAM" id="SSF53686">
    <property type="entry name" value="Tryptophan synthase beta subunit-like PLP-dependent enzymes"/>
    <property type="match status" value="1"/>
</dbReference>
<evidence type="ECO:0000256" key="11">
    <source>
        <dbReference type="PIRSR" id="PIRSR605856-51"/>
    </source>
</evidence>
<evidence type="ECO:0000256" key="3">
    <source>
        <dbReference type="ARBA" id="ARBA00007103"/>
    </source>
</evidence>
<accession>A0A9D1M3I1</accession>
<evidence type="ECO:0000313" key="13">
    <source>
        <dbReference type="EMBL" id="HIU52965.1"/>
    </source>
</evidence>
<dbReference type="Gene3D" id="3.40.50.1100">
    <property type="match status" value="2"/>
</dbReference>